<sequence length="440" mass="50909">MVELPLPIWVLLRRATFFAALVDLDSICATFHGGCMGLPQILVDRIVDTLHDDRLALKACALTCKAMFASARHLVHQMALCLTSRNNQRVLTREERRKLRRLTQGYQDVQLRFLAYMDERGLLQHTRKIYIHSARQGDIHNTGTFTPDALRPHMHHFQSPDRVHVITIDLYDSDVWANHHKSCFAHFCPTLTSLTLRRPLGNHRHVLQFFLQFPNLENLCLEWLDGNVGRARPNLTTPAIVDQSSLPHRHFRLDHADNAVQCPMKLIYGLQHGFNLRSVELEDSFGDHGQRLLNACANTLQYLTITASSKGYERLGSLKLGEIKDLRRVTVRPILATYFNFARSFPLIFTISSTALCELELVVGRFPPHFDGVRWDLWGGIDWFLYDRFAKHGNFKLTIKFGHCYDMRSFRRDVKEGFRWLASRGCIHFETYPIISDCWD</sequence>
<accession>A0A9P6H921</accession>
<evidence type="ECO:0000256" key="1">
    <source>
        <dbReference type="SAM" id="SignalP"/>
    </source>
</evidence>
<evidence type="ECO:0000313" key="2">
    <source>
        <dbReference type="EMBL" id="KAF9781837.1"/>
    </source>
</evidence>
<keyword evidence="1" id="KW-0732">Signal</keyword>
<keyword evidence="3" id="KW-1185">Reference proteome</keyword>
<evidence type="ECO:0000313" key="3">
    <source>
        <dbReference type="Proteomes" id="UP000736335"/>
    </source>
</evidence>
<dbReference type="Gene3D" id="3.80.10.10">
    <property type="entry name" value="Ribonuclease Inhibitor"/>
    <property type="match status" value="1"/>
</dbReference>
<dbReference type="AlphaFoldDB" id="A0A9P6H921"/>
<comment type="caution">
    <text evidence="2">The sequence shown here is derived from an EMBL/GenBank/DDBJ whole genome shotgun (WGS) entry which is preliminary data.</text>
</comment>
<reference evidence="2" key="2">
    <citation type="submission" date="2020-11" db="EMBL/GenBank/DDBJ databases">
        <authorList>
            <consortium name="DOE Joint Genome Institute"/>
            <person name="Kuo A."/>
            <person name="Miyauchi S."/>
            <person name="Kiss E."/>
            <person name="Drula E."/>
            <person name="Kohler A."/>
            <person name="Sanchez-Garcia M."/>
            <person name="Andreopoulos B."/>
            <person name="Barry K.W."/>
            <person name="Bonito G."/>
            <person name="Buee M."/>
            <person name="Carver A."/>
            <person name="Chen C."/>
            <person name="Cichocki N."/>
            <person name="Clum A."/>
            <person name="Culley D."/>
            <person name="Crous P.W."/>
            <person name="Fauchery L."/>
            <person name="Girlanda M."/>
            <person name="Hayes R."/>
            <person name="Keri Z."/>
            <person name="Labutti K."/>
            <person name="Lipzen A."/>
            <person name="Lombard V."/>
            <person name="Magnuson J."/>
            <person name="Maillard F."/>
            <person name="Morin E."/>
            <person name="Murat C."/>
            <person name="Nolan M."/>
            <person name="Ohm R."/>
            <person name="Pangilinan J."/>
            <person name="Pereira M."/>
            <person name="Perotto S."/>
            <person name="Peter M."/>
            <person name="Riley R."/>
            <person name="Sitrit Y."/>
            <person name="Stielow B."/>
            <person name="Szollosi G."/>
            <person name="Zifcakova L."/>
            <person name="Stursova M."/>
            <person name="Spatafora J.W."/>
            <person name="Tedersoo L."/>
            <person name="Vaario L.-M."/>
            <person name="Yamada A."/>
            <person name="Yan M."/>
            <person name="Wang P."/>
            <person name="Xu J."/>
            <person name="Bruns T."/>
            <person name="Baldrian P."/>
            <person name="Vilgalys R."/>
            <person name="Henrissat B."/>
            <person name="Grigoriev I.V."/>
            <person name="Hibbett D."/>
            <person name="Nagy L.G."/>
            <person name="Martin F.M."/>
        </authorList>
    </citation>
    <scope>NUCLEOTIDE SEQUENCE</scope>
    <source>
        <strain evidence="2">UH-Tt-Lm1</strain>
    </source>
</reference>
<dbReference type="Proteomes" id="UP000736335">
    <property type="component" value="Unassembled WGS sequence"/>
</dbReference>
<feature type="signal peptide" evidence="1">
    <location>
        <begin position="1"/>
        <end position="20"/>
    </location>
</feature>
<gene>
    <name evidence="2" type="ORF">BJ322DRAFT_248220</name>
</gene>
<dbReference type="InterPro" id="IPR032675">
    <property type="entry name" value="LRR_dom_sf"/>
</dbReference>
<protein>
    <recommendedName>
        <fullName evidence="4">F-box domain-containing protein</fullName>
    </recommendedName>
</protein>
<evidence type="ECO:0008006" key="4">
    <source>
        <dbReference type="Google" id="ProtNLM"/>
    </source>
</evidence>
<dbReference type="EMBL" id="WIUZ02000013">
    <property type="protein sequence ID" value="KAF9781837.1"/>
    <property type="molecule type" value="Genomic_DNA"/>
</dbReference>
<feature type="chain" id="PRO_5040305736" description="F-box domain-containing protein" evidence="1">
    <location>
        <begin position="21"/>
        <end position="440"/>
    </location>
</feature>
<proteinExistence type="predicted"/>
<name>A0A9P6H921_9AGAM</name>
<organism evidence="2 3">
    <name type="scientific">Thelephora terrestris</name>
    <dbReference type="NCBI Taxonomy" id="56493"/>
    <lineage>
        <taxon>Eukaryota</taxon>
        <taxon>Fungi</taxon>
        <taxon>Dikarya</taxon>
        <taxon>Basidiomycota</taxon>
        <taxon>Agaricomycotina</taxon>
        <taxon>Agaricomycetes</taxon>
        <taxon>Thelephorales</taxon>
        <taxon>Thelephoraceae</taxon>
        <taxon>Thelephora</taxon>
    </lineage>
</organism>
<reference evidence="2" key="1">
    <citation type="journal article" date="2020" name="Nat. Commun.">
        <title>Large-scale genome sequencing of mycorrhizal fungi provides insights into the early evolution of symbiotic traits.</title>
        <authorList>
            <person name="Miyauchi S."/>
            <person name="Kiss E."/>
            <person name="Kuo A."/>
            <person name="Drula E."/>
            <person name="Kohler A."/>
            <person name="Sanchez-Garcia M."/>
            <person name="Morin E."/>
            <person name="Andreopoulos B."/>
            <person name="Barry K.W."/>
            <person name="Bonito G."/>
            <person name="Buee M."/>
            <person name="Carver A."/>
            <person name="Chen C."/>
            <person name="Cichocki N."/>
            <person name="Clum A."/>
            <person name="Culley D."/>
            <person name="Crous P.W."/>
            <person name="Fauchery L."/>
            <person name="Girlanda M."/>
            <person name="Hayes R.D."/>
            <person name="Keri Z."/>
            <person name="LaButti K."/>
            <person name="Lipzen A."/>
            <person name="Lombard V."/>
            <person name="Magnuson J."/>
            <person name="Maillard F."/>
            <person name="Murat C."/>
            <person name="Nolan M."/>
            <person name="Ohm R.A."/>
            <person name="Pangilinan J."/>
            <person name="Pereira M.F."/>
            <person name="Perotto S."/>
            <person name="Peter M."/>
            <person name="Pfister S."/>
            <person name="Riley R."/>
            <person name="Sitrit Y."/>
            <person name="Stielow J.B."/>
            <person name="Szollosi G."/>
            <person name="Zifcakova L."/>
            <person name="Stursova M."/>
            <person name="Spatafora J.W."/>
            <person name="Tedersoo L."/>
            <person name="Vaario L.M."/>
            <person name="Yamada A."/>
            <person name="Yan M."/>
            <person name="Wang P."/>
            <person name="Xu J."/>
            <person name="Bruns T."/>
            <person name="Baldrian P."/>
            <person name="Vilgalys R."/>
            <person name="Dunand C."/>
            <person name="Henrissat B."/>
            <person name="Grigoriev I.V."/>
            <person name="Hibbett D."/>
            <person name="Nagy L.G."/>
            <person name="Martin F.M."/>
        </authorList>
    </citation>
    <scope>NUCLEOTIDE SEQUENCE</scope>
    <source>
        <strain evidence="2">UH-Tt-Lm1</strain>
    </source>
</reference>